<dbReference type="STRING" id="526225.Gobs_2504"/>
<feature type="region of interest" description="Disordered" evidence="1">
    <location>
        <begin position="76"/>
        <end position="131"/>
    </location>
</feature>
<dbReference type="Proteomes" id="UP000001382">
    <property type="component" value="Chromosome"/>
</dbReference>
<reference evidence="2 3" key="1">
    <citation type="journal article" date="2010" name="Stand. Genomic Sci.">
        <title>Complete genome sequence of Geodermatophilus obscurus type strain (G-20).</title>
        <authorList>
            <person name="Ivanova N."/>
            <person name="Sikorski J."/>
            <person name="Jando M."/>
            <person name="Munk C."/>
            <person name="Lapidus A."/>
            <person name="Glavina Del Rio T."/>
            <person name="Copeland A."/>
            <person name="Tice H."/>
            <person name="Cheng J.-F."/>
            <person name="Lucas S."/>
            <person name="Chen F."/>
            <person name="Nolan M."/>
            <person name="Bruce D."/>
            <person name="Goodwin L."/>
            <person name="Pitluck S."/>
            <person name="Mavromatis K."/>
            <person name="Mikhailova N."/>
            <person name="Pati A."/>
            <person name="Chen A."/>
            <person name="Palaniappan K."/>
            <person name="Land M."/>
            <person name="Hauser L."/>
            <person name="Chang Y.-J."/>
            <person name="Jeffries C.D."/>
            <person name="Meincke L."/>
            <person name="Brettin T."/>
            <person name="Detter J.C."/>
            <person name="Detter J.C."/>
            <person name="Rohde M."/>
            <person name="Goeker M."/>
            <person name="Bristow J."/>
            <person name="Eisen J.A."/>
            <person name="Markowitz V."/>
            <person name="Hugenholtz P."/>
            <person name="Kyrpides N.C."/>
            <person name="Klenk H.-P."/>
        </authorList>
    </citation>
    <scope>NUCLEOTIDE SEQUENCE [LARGE SCALE GENOMIC DNA]</scope>
    <source>
        <strain evidence="3">ATCC 25078 / DSM 43160 / JCM 3152 / KCC A-0152 / KCTC 9177 / NBRC 13315 / NRRL B-3577 / G-20</strain>
    </source>
</reference>
<keyword evidence="3" id="KW-1185">Reference proteome</keyword>
<dbReference type="EMBL" id="CP001867">
    <property type="protein sequence ID" value="ADB75174.1"/>
    <property type="molecule type" value="Genomic_DNA"/>
</dbReference>
<reference evidence="3" key="2">
    <citation type="submission" date="2010-01" db="EMBL/GenBank/DDBJ databases">
        <title>The complete genome of Geodermatophilus obscurus DSM 43160.</title>
        <authorList>
            <consortium name="US DOE Joint Genome Institute (JGI-PGF)"/>
            <person name="Lucas S."/>
            <person name="Copeland A."/>
            <person name="Lapidus A."/>
            <person name="Glavina del Rio T."/>
            <person name="Dalin E."/>
            <person name="Tice H."/>
            <person name="Bruce D."/>
            <person name="Goodwin L."/>
            <person name="Pitluck S."/>
            <person name="Kyrpides N."/>
            <person name="Mavromatis K."/>
            <person name="Ivanova N."/>
            <person name="Munk A.C."/>
            <person name="Brettin T."/>
            <person name="Detter J.C."/>
            <person name="Han C."/>
            <person name="Larimer F."/>
            <person name="Land M."/>
            <person name="Hauser L."/>
            <person name="Markowitz V."/>
            <person name="Cheng J.-F."/>
            <person name="Hugenholtz P."/>
            <person name="Woyke T."/>
            <person name="Wu D."/>
            <person name="Jando M."/>
            <person name="Schneider S."/>
            <person name="Klenk H.-P."/>
            <person name="Eisen J.A."/>
        </authorList>
    </citation>
    <scope>NUCLEOTIDE SEQUENCE [LARGE SCALE GENOMIC DNA]</scope>
    <source>
        <strain evidence="3">ATCC 25078 / DSM 43160 / JCM 3152 / KCC A-0152 / KCTC 9177 / NBRC 13315 / NRRL B-3577 / G-20</strain>
    </source>
</reference>
<organism evidence="2 3">
    <name type="scientific">Geodermatophilus obscurus (strain ATCC 25078 / DSM 43160 / JCM 3152 / CCUG 61914 / KCC A-0152 / KCTC 9177 / NBRC 13315 / NRRL B-3577 / G-20)</name>
    <dbReference type="NCBI Taxonomy" id="526225"/>
    <lineage>
        <taxon>Bacteria</taxon>
        <taxon>Bacillati</taxon>
        <taxon>Actinomycetota</taxon>
        <taxon>Actinomycetes</taxon>
        <taxon>Geodermatophilales</taxon>
        <taxon>Geodermatophilaceae</taxon>
        <taxon>Geodermatophilus</taxon>
    </lineage>
</organism>
<evidence type="ECO:0000256" key="1">
    <source>
        <dbReference type="SAM" id="MobiDB-lite"/>
    </source>
</evidence>
<accession>D2S594</accession>
<sequence length="131" mass="13358">MVHTRRDVTDLTLAIAPGGVRGLASASGAGAVVWRRRALLCGPVMAAMVVGRDPGLMVGASVAAWWEAAYPRAWRDPSPCCSSPPSASGCSPASSPVADPDTGVGPSGDADRPPSVPRTDRAAPSPSRRMP</sequence>
<evidence type="ECO:0000313" key="3">
    <source>
        <dbReference type="Proteomes" id="UP000001382"/>
    </source>
</evidence>
<dbReference type="KEGG" id="gob:Gobs_2504"/>
<dbReference type="HOGENOM" id="CLU_1924558_0_0_11"/>
<feature type="compositionally biased region" description="Low complexity" evidence="1">
    <location>
        <begin position="77"/>
        <end position="96"/>
    </location>
</feature>
<dbReference type="AlphaFoldDB" id="D2S594"/>
<gene>
    <name evidence="2" type="ordered locus">Gobs_2504</name>
</gene>
<dbReference type="OrthoDB" id="5006856at2"/>
<proteinExistence type="predicted"/>
<name>D2S594_GEOOG</name>
<evidence type="ECO:0000313" key="2">
    <source>
        <dbReference type="EMBL" id="ADB75174.1"/>
    </source>
</evidence>
<protein>
    <submittedName>
        <fullName evidence="2">Uncharacterized protein</fullName>
    </submittedName>
</protein>